<evidence type="ECO:0000313" key="2">
    <source>
        <dbReference type="EMBL" id="HCT55583.1"/>
    </source>
</evidence>
<evidence type="ECO:0000256" key="1">
    <source>
        <dbReference type="SAM" id="SignalP"/>
    </source>
</evidence>
<protein>
    <submittedName>
        <fullName evidence="2">Uncharacterized protein</fullName>
    </submittedName>
</protein>
<accession>A0A3D4V3A2</accession>
<feature type="chain" id="PRO_5017654777" evidence="1">
    <location>
        <begin position="18"/>
        <end position="156"/>
    </location>
</feature>
<keyword evidence="1" id="KW-0732">Signal</keyword>
<reference evidence="2 3" key="1">
    <citation type="journal article" date="2018" name="Nat. Biotechnol.">
        <title>A standardized bacterial taxonomy based on genome phylogeny substantially revises the tree of life.</title>
        <authorList>
            <person name="Parks D.H."/>
            <person name="Chuvochina M."/>
            <person name="Waite D.W."/>
            <person name="Rinke C."/>
            <person name="Skarshewski A."/>
            <person name="Chaumeil P.A."/>
            <person name="Hugenholtz P."/>
        </authorList>
    </citation>
    <scope>NUCLEOTIDE SEQUENCE [LARGE SCALE GENOMIC DNA]</scope>
    <source>
        <strain evidence="2">UBA8844</strain>
    </source>
</reference>
<dbReference type="EMBL" id="DPIY01000001">
    <property type="protein sequence ID" value="HCT55583.1"/>
    <property type="molecule type" value="Genomic_DNA"/>
</dbReference>
<gene>
    <name evidence="2" type="ORF">DGD08_00065</name>
</gene>
<dbReference type="AlphaFoldDB" id="A0A3D4V3A2"/>
<comment type="caution">
    <text evidence="2">The sequence shown here is derived from an EMBL/GenBank/DDBJ whole genome shotgun (WGS) entry which is preliminary data.</text>
</comment>
<name>A0A3D4V3A2_9BACT</name>
<organism evidence="2 3">
    <name type="scientific">Gemmatimonas aurantiaca</name>
    <dbReference type="NCBI Taxonomy" id="173480"/>
    <lineage>
        <taxon>Bacteria</taxon>
        <taxon>Pseudomonadati</taxon>
        <taxon>Gemmatimonadota</taxon>
        <taxon>Gemmatimonadia</taxon>
        <taxon>Gemmatimonadales</taxon>
        <taxon>Gemmatimonadaceae</taxon>
        <taxon>Gemmatimonas</taxon>
    </lineage>
</organism>
<evidence type="ECO:0000313" key="3">
    <source>
        <dbReference type="Proteomes" id="UP000264071"/>
    </source>
</evidence>
<proteinExistence type="predicted"/>
<sequence length="156" mass="15994">MVAVVVAAALSVAACGAGETSASSRGTDTAAGAGLLGAAMSGVRPDGRDAAVSDSGPNVRVEFRTDSVRLVMDAAIGDQINALQPPVLELPDGRRLSFQGSEITPDSAYFVGDVALMLPRSGAPSEATLHTSYCRSGERLCRSVSRTVRITERAGD</sequence>
<feature type="signal peptide" evidence="1">
    <location>
        <begin position="1"/>
        <end position="17"/>
    </location>
</feature>
<dbReference type="Proteomes" id="UP000264071">
    <property type="component" value="Unassembled WGS sequence"/>
</dbReference>